<feature type="transmembrane region" description="Helical" evidence="1">
    <location>
        <begin position="134"/>
        <end position="155"/>
    </location>
</feature>
<dbReference type="KEGG" id="clu:CLUG_02583"/>
<keyword evidence="1" id="KW-1133">Transmembrane helix</keyword>
<feature type="transmembrane region" description="Helical" evidence="1">
    <location>
        <begin position="6"/>
        <end position="27"/>
    </location>
</feature>
<keyword evidence="1" id="KW-0812">Transmembrane</keyword>
<dbReference type="AlphaFoldDB" id="C4Y4L1"/>
<keyword evidence="1" id="KW-0472">Membrane</keyword>
<evidence type="ECO:0000313" key="3">
    <source>
        <dbReference type="Proteomes" id="UP000007703"/>
    </source>
</evidence>
<evidence type="ECO:0000313" key="2">
    <source>
        <dbReference type="EMBL" id="EEQ38457.1"/>
    </source>
</evidence>
<proteinExistence type="predicted"/>
<dbReference type="HOGENOM" id="CLU_1618830_0_0_1"/>
<protein>
    <submittedName>
        <fullName evidence="2">Uncharacterized protein</fullName>
    </submittedName>
</protein>
<dbReference type="EMBL" id="CH408078">
    <property type="protein sequence ID" value="EEQ38457.1"/>
    <property type="molecule type" value="Genomic_DNA"/>
</dbReference>
<evidence type="ECO:0000256" key="1">
    <source>
        <dbReference type="SAM" id="Phobius"/>
    </source>
</evidence>
<accession>C4Y4L1</accession>
<dbReference type="InParanoid" id="C4Y4L1"/>
<reference evidence="2 3" key="1">
    <citation type="journal article" date="2009" name="Nature">
        <title>Evolution of pathogenicity and sexual reproduction in eight Candida genomes.</title>
        <authorList>
            <person name="Butler G."/>
            <person name="Rasmussen M.D."/>
            <person name="Lin M.F."/>
            <person name="Santos M.A."/>
            <person name="Sakthikumar S."/>
            <person name="Munro C.A."/>
            <person name="Rheinbay E."/>
            <person name="Grabherr M."/>
            <person name="Forche A."/>
            <person name="Reedy J.L."/>
            <person name="Agrafioti I."/>
            <person name="Arnaud M.B."/>
            <person name="Bates S."/>
            <person name="Brown A.J."/>
            <person name="Brunke S."/>
            <person name="Costanzo M.C."/>
            <person name="Fitzpatrick D.A."/>
            <person name="de Groot P.W."/>
            <person name="Harris D."/>
            <person name="Hoyer L.L."/>
            <person name="Hube B."/>
            <person name="Klis F.M."/>
            <person name="Kodira C."/>
            <person name="Lennard N."/>
            <person name="Logue M.E."/>
            <person name="Martin R."/>
            <person name="Neiman A.M."/>
            <person name="Nikolaou E."/>
            <person name="Quail M.A."/>
            <person name="Quinn J."/>
            <person name="Santos M.C."/>
            <person name="Schmitzberger F.F."/>
            <person name="Sherlock G."/>
            <person name="Shah P."/>
            <person name="Silverstein K.A."/>
            <person name="Skrzypek M.S."/>
            <person name="Soll D."/>
            <person name="Staggs R."/>
            <person name="Stansfield I."/>
            <person name="Stumpf M.P."/>
            <person name="Sudbery P.E."/>
            <person name="Srikantha T."/>
            <person name="Zeng Q."/>
            <person name="Berman J."/>
            <person name="Berriman M."/>
            <person name="Heitman J."/>
            <person name="Gow N.A."/>
            <person name="Lorenz M.C."/>
            <person name="Birren B.W."/>
            <person name="Kellis M."/>
            <person name="Cuomo C.A."/>
        </authorList>
    </citation>
    <scope>NUCLEOTIDE SEQUENCE [LARGE SCALE GENOMIC DNA]</scope>
    <source>
        <strain evidence="2 3">ATCC 42720</strain>
    </source>
</reference>
<organism evidence="2 3">
    <name type="scientific">Clavispora lusitaniae (strain ATCC 42720)</name>
    <name type="common">Yeast</name>
    <name type="synonym">Candida lusitaniae</name>
    <dbReference type="NCBI Taxonomy" id="306902"/>
    <lineage>
        <taxon>Eukaryota</taxon>
        <taxon>Fungi</taxon>
        <taxon>Dikarya</taxon>
        <taxon>Ascomycota</taxon>
        <taxon>Saccharomycotina</taxon>
        <taxon>Pichiomycetes</taxon>
        <taxon>Metschnikowiaceae</taxon>
        <taxon>Clavispora</taxon>
    </lineage>
</organism>
<feature type="transmembrane region" description="Helical" evidence="1">
    <location>
        <begin position="107"/>
        <end position="128"/>
    </location>
</feature>
<sequence>MLVLSIIVFSHFLFNNFFKLFLLETFFSEDRATLSSSSSPPSSSSSIASPSLTCFELSSDDSGSFSDEAFATFSCSSDDFGTATDAFSLSFFSDVVSGLSSESGEKCLLLSIIANVGFPLSPMVSIILSPSFMLFVNSLLVSFCSGVSAIFASFFKEEFSLEAF</sequence>
<dbReference type="Proteomes" id="UP000007703">
    <property type="component" value="Unassembled WGS sequence"/>
</dbReference>
<gene>
    <name evidence="2" type="ORF">CLUG_02583</name>
</gene>
<name>C4Y4L1_CLAL4</name>
<dbReference type="VEuPathDB" id="FungiDB:CLUG_02583"/>